<dbReference type="PANTHER" id="PTHR44942">
    <property type="entry name" value="METHYLTRANSF_11 DOMAIN-CONTAINING PROTEIN"/>
    <property type="match status" value="1"/>
</dbReference>
<evidence type="ECO:0000256" key="2">
    <source>
        <dbReference type="ARBA" id="ARBA00022679"/>
    </source>
</evidence>
<dbReference type="Pfam" id="PF13649">
    <property type="entry name" value="Methyltransf_25"/>
    <property type="match status" value="1"/>
</dbReference>
<gene>
    <name evidence="4" type="ORF">BSK52_14190</name>
</gene>
<dbReference type="SUPFAM" id="SSF53335">
    <property type="entry name" value="S-adenosyl-L-methionine-dependent methyltransferases"/>
    <property type="match status" value="1"/>
</dbReference>
<dbReference type="AlphaFoldDB" id="A0A1R0XY76"/>
<dbReference type="Gene3D" id="3.40.50.150">
    <property type="entry name" value="Vaccinia Virus protein VP39"/>
    <property type="match status" value="1"/>
</dbReference>
<dbReference type="CDD" id="cd02440">
    <property type="entry name" value="AdoMet_MTases"/>
    <property type="match status" value="1"/>
</dbReference>
<evidence type="ECO:0000259" key="3">
    <source>
        <dbReference type="Pfam" id="PF13649"/>
    </source>
</evidence>
<dbReference type="EMBL" id="MPTC01000011">
    <property type="protein sequence ID" value="OMD40041.1"/>
    <property type="molecule type" value="Genomic_DNA"/>
</dbReference>
<comment type="caution">
    <text evidence="4">The sequence shown here is derived from an EMBL/GenBank/DDBJ whole genome shotgun (WGS) entry which is preliminary data.</text>
</comment>
<evidence type="ECO:0000256" key="1">
    <source>
        <dbReference type="ARBA" id="ARBA00022603"/>
    </source>
</evidence>
<dbReference type="InterPro" id="IPR029063">
    <property type="entry name" value="SAM-dependent_MTases_sf"/>
</dbReference>
<evidence type="ECO:0000313" key="4">
    <source>
        <dbReference type="EMBL" id="OMD40041.1"/>
    </source>
</evidence>
<dbReference type="GO" id="GO:0032259">
    <property type="term" value="P:methylation"/>
    <property type="evidence" value="ECO:0007669"/>
    <property type="project" value="UniProtKB-KW"/>
</dbReference>
<feature type="domain" description="Methyltransferase" evidence="3">
    <location>
        <begin position="44"/>
        <end position="132"/>
    </location>
</feature>
<dbReference type="InterPro" id="IPR041698">
    <property type="entry name" value="Methyltransf_25"/>
</dbReference>
<dbReference type="GO" id="GO:0008168">
    <property type="term" value="F:methyltransferase activity"/>
    <property type="evidence" value="ECO:0007669"/>
    <property type="project" value="UniProtKB-KW"/>
</dbReference>
<sequence length="268" mass="30854">MNEYGSNLFKGTAVYYSEYRPQYPSSLIRFLIQQFSLNGEGRLLDLGCGTGQLALRFSDWFEEMIGVDTESEMLDEANHLSKIHRVDNVSWRLGRAEELLSDWGSFRLTILAKAFHWMDRASILEILYHSLDANGGLAIIDTFNVEQEPLSWQLKVNDIVKRWLGNERIAGDSTYTHPKERHEDIVAQSSFKDVERLVLPSYTITWTVDSIIGNLYSTSYASKRLFGDHIERFEADMRSSLLEIEPTGKFTEELSVSVITAFKREIEY</sequence>
<keyword evidence="1 4" id="KW-0489">Methyltransferase</keyword>
<accession>A0A1R0XY76</accession>
<reference evidence="4 5" key="1">
    <citation type="submission" date="2016-10" db="EMBL/GenBank/DDBJ databases">
        <title>Paenibacillus species isolates.</title>
        <authorList>
            <person name="Beno S.M."/>
        </authorList>
    </citation>
    <scope>NUCLEOTIDE SEQUENCE [LARGE SCALE GENOMIC DNA]</scope>
    <source>
        <strain evidence="4 5">FSL H7-0710</strain>
    </source>
</reference>
<name>A0A1R0XY76_9BACL</name>
<dbReference type="Proteomes" id="UP000187439">
    <property type="component" value="Unassembled WGS sequence"/>
</dbReference>
<proteinExistence type="predicted"/>
<keyword evidence="2 4" id="KW-0808">Transferase</keyword>
<dbReference type="RefSeq" id="WP_076119636.1">
    <property type="nucleotide sequence ID" value="NZ_MPTC01000011.1"/>
</dbReference>
<organism evidence="4 5">
    <name type="scientific">Paenibacillus odorifer</name>
    <dbReference type="NCBI Taxonomy" id="189426"/>
    <lineage>
        <taxon>Bacteria</taxon>
        <taxon>Bacillati</taxon>
        <taxon>Bacillota</taxon>
        <taxon>Bacilli</taxon>
        <taxon>Bacillales</taxon>
        <taxon>Paenibacillaceae</taxon>
        <taxon>Paenibacillus</taxon>
    </lineage>
</organism>
<protein>
    <submittedName>
        <fullName evidence="4">SAM-dependent methyltransferase</fullName>
    </submittedName>
</protein>
<dbReference type="InterPro" id="IPR051052">
    <property type="entry name" value="Diverse_substrate_MTase"/>
</dbReference>
<dbReference type="PANTHER" id="PTHR44942:SF4">
    <property type="entry name" value="METHYLTRANSFERASE TYPE 11 DOMAIN-CONTAINING PROTEIN"/>
    <property type="match status" value="1"/>
</dbReference>
<evidence type="ECO:0000313" key="5">
    <source>
        <dbReference type="Proteomes" id="UP000187439"/>
    </source>
</evidence>
<dbReference type="OrthoDB" id="9797252at2"/>